<dbReference type="AlphaFoldDB" id="A0A1B2JJP1"/>
<organism evidence="3 4">
    <name type="scientific">Komagataella pastoris</name>
    <name type="common">Yeast</name>
    <name type="synonym">Pichia pastoris</name>
    <dbReference type="NCBI Taxonomy" id="4922"/>
    <lineage>
        <taxon>Eukaryota</taxon>
        <taxon>Fungi</taxon>
        <taxon>Dikarya</taxon>
        <taxon>Ascomycota</taxon>
        <taxon>Saccharomycotina</taxon>
        <taxon>Pichiomycetes</taxon>
        <taxon>Pichiales</taxon>
        <taxon>Pichiaceae</taxon>
        <taxon>Komagataella</taxon>
    </lineage>
</organism>
<sequence length="292" mass="33224">MPTQIMAPWAPALAGSIARELEKQPFVSFQFATVDEHGSPHVRTVIHRGFLFDDRSTNVLTFTTDRRMTKYKELFHDSAFELCFYSHVARKQFRLRGVARCIDDTTTPQLRLPPDIFHQLKNSAEATVTLRATNDNEIETDKIDYLKFPRSTASDELEYPLLSPEVLAKLEASSGEEGLDPEEISGQLAPPTEEEWKNERRRIWNTLSRSIKSTFRKPTPGSRLTEEKIKLLDSIGRGVDGASDEDGLENLVVVVLFVDKVDFVDIGYNGQGRRLIYRRLAGDHWRETAVCP</sequence>
<dbReference type="PANTHER" id="PTHR28243">
    <property type="entry name" value="AGL049CP"/>
    <property type="match status" value="1"/>
</dbReference>
<dbReference type="GO" id="GO:0010181">
    <property type="term" value="F:FMN binding"/>
    <property type="evidence" value="ECO:0007669"/>
    <property type="project" value="InterPro"/>
</dbReference>
<evidence type="ECO:0000313" key="3">
    <source>
        <dbReference type="EMBL" id="ANZ78088.1"/>
    </source>
</evidence>
<dbReference type="EMBL" id="CP014587">
    <property type="protein sequence ID" value="ANZ78088.1"/>
    <property type="molecule type" value="Genomic_DNA"/>
</dbReference>
<evidence type="ECO:0000256" key="1">
    <source>
        <dbReference type="SAM" id="MobiDB-lite"/>
    </source>
</evidence>
<proteinExistence type="predicted"/>
<evidence type="ECO:0000313" key="4">
    <source>
        <dbReference type="Proteomes" id="UP000094565"/>
    </source>
</evidence>
<name>A0A1B2JJP1_PICPA</name>
<dbReference type="Gene3D" id="2.30.110.10">
    <property type="entry name" value="Electron Transport, Fmn-binding Protein, Chain A"/>
    <property type="match status" value="1"/>
</dbReference>
<dbReference type="PANTHER" id="PTHR28243:SF1">
    <property type="entry name" value="PYRIDOXAMINE 5'-PHOSPHATE OXIDASE ALR4036 FAMILY FMN-BINDING DOMAIN-CONTAINING PROTEIN"/>
    <property type="match status" value="1"/>
</dbReference>
<feature type="domain" description="Pyridoxamine 5'-phosphate oxidase Alr4036 family FMN-binding" evidence="2">
    <location>
        <begin position="6"/>
        <end position="102"/>
    </location>
</feature>
<feature type="region of interest" description="Disordered" evidence="1">
    <location>
        <begin position="172"/>
        <end position="197"/>
    </location>
</feature>
<evidence type="ECO:0000259" key="2">
    <source>
        <dbReference type="Pfam" id="PF12766"/>
    </source>
</evidence>
<dbReference type="InterPro" id="IPR024624">
    <property type="entry name" value="Pyridox_Oxase_Alr4036_FMN-bd"/>
</dbReference>
<dbReference type="InterPro" id="IPR012349">
    <property type="entry name" value="Split_barrel_FMN-bd"/>
</dbReference>
<reference evidence="3 4" key="1">
    <citation type="submission" date="2016-02" db="EMBL/GenBank/DDBJ databases">
        <title>Comparative genomic and transcriptomic foundation for Pichia pastoris.</title>
        <authorList>
            <person name="Love K.R."/>
            <person name="Shah K.A."/>
            <person name="Whittaker C.A."/>
            <person name="Wu J."/>
            <person name="Bartlett M.C."/>
            <person name="Ma D."/>
            <person name="Leeson R.L."/>
            <person name="Priest M."/>
            <person name="Young S.K."/>
            <person name="Love J.C."/>
        </authorList>
    </citation>
    <scope>NUCLEOTIDE SEQUENCE [LARGE SCALE GENOMIC DNA]</scope>
    <source>
        <strain evidence="3 4">ATCC 28485</strain>
    </source>
</reference>
<dbReference type="Pfam" id="PF12766">
    <property type="entry name" value="Pyridox_oxase_2"/>
    <property type="match status" value="1"/>
</dbReference>
<accession>A0A1B2JJP1</accession>
<keyword evidence="4" id="KW-1185">Reference proteome</keyword>
<protein>
    <submittedName>
        <fullName evidence="3">BA75_04644T0</fullName>
    </submittedName>
</protein>
<dbReference type="OrthoDB" id="5394411at2759"/>
<dbReference type="SUPFAM" id="SSF50475">
    <property type="entry name" value="FMN-binding split barrel"/>
    <property type="match status" value="1"/>
</dbReference>
<gene>
    <name evidence="3" type="primary">YGR017W</name>
    <name evidence="3" type="ORF">ATY40_BA7504644</name>
</gene>
<dbReference type="Proteomes" id="UP000094565">
    <property type="component" value="Chromosome 4"/>
</dbReference>